<dbReference type="AlphaFoldDB" id="A0A0G4EA28"/>
<reference evidence="2 3" key="1">
    <citation type="submission" date="2014-11" db="EMBL/GenBank/DDBJ databases">
        <authorList>
            <person name="Zhu J."/>
            <person name="Qi W."/>
            <person name="Song R."/>
        </authorList>
    </citation>
    <scope>NUCLEOTIDE SEQUENCE [LARGE SCALE GENOMIC DNA]</scope>
</reference>
<organism evidence="2 3">
    <name type="scientific">Vitrella brassicaformis (strain CCMP3155)</name>
    <dbReference type="NCBI Taxonomy" id="1169540"/>
    <lineage>
        <taxon>Eukaryota</taxon>
        <taxon>Sar</taxon>
        <taxon>Alveolata</taxon>
        <taxon>Colpodellida</taxon>
        <taxon>Vitrellaceae</taxon>
        <taxon>Vitrella</taxon>
    </lineage>
</organism>
<dbReference type="EMBL" id="CDMY01000047">
    <property type="protein sequence ID" value="CEL92085.1"/>
    <property type="molecule type" value="Genomic_DNA"/>
</dbReference>
<sequence length="222" mass="24622">MMHLALTWPPKGLKVSKAQTDQKERGESASVGQLTGKGEEGGENQFSRRDTPDFRSPAFSGPPLGVRPAAATEAQTVPILGWLLASVVCAVTDGSVLSWSARIALMCKPKGVDIGVNILKAREEKRERRRKAEIKRNKGLVREPTPLAAVGTLRRPQRVQTANPEGRENLRCDRQRYLLRHTRWYRLLDWAGSWLADALLQQRAAAGRQGPRAVYSYESPSS</sequence>
<gene>
    <name evidence="2" type="ORF">Vbra_20040</name>
</gene>
<dbReference type="VEuPathDB" id="CryptoDB:Vbra_20040"/>
<dbReference type="Proteomes" id="UP000041254">
    <property type="component" value="Unassembled WGS sequence"/>
</dbReference>
<dbReference type="InParanoid" id="A0A0G4EA28"/>
<protein>
    <submittedName>
        <fullName evidence="2">Uncharacterized protein</fullName>
    </submittedName>
</protein>
<keyword evidence="3" id="KW-1185">Reference proteome</keyword>
<proteinExistence type="predicted"/>
<evidence type="ECO:0000256" key="1">
    <source>
        <dbReference type="SAM" id="MobiDB-lite"/>
    </source>
</evidence>
<name>A0A0G4EA28_VITBC</name>
<feature type="region of interest" description="Disordered" evidence="1">
    <location>
        <begin position="1"/>
        <end position="66"/>
    </location>
</feature>
<accession>A0A0G4EA28</accession>
<evidence type="ECO:0000313" key="2">
    <source>
        <dbReference type="EMBL" id="CEL92085.1"/>
    </source>
</evidence>
<evidence type="ECO:0000313" key="3">
    <source>
        <dbReference type="Proteomes" id="UP000041254"/>
    </source>
</evidence>